<dbReference type="EMBL" id="OB663752">
    <property type="protein sequence ID" value="CAD7231659.1"/>
    <property type="molecule type" value="Genomic_DNA"/>
</dbReference>
<sequence length="133" mass="15258">MRSIPRGRIVNVGWIRAANGGWISRNRCFLKLNGDAPSKRSPVPLMSVRRQERKNSRDSPIYFIKLSPSPRYLNNEILEHNKISDHPPATAISERKSMKKVHFMTNGKPSLLHFLKNNLSPPSTKKQETLESR</sequence>
<evidence type="ECO:0000313" key="1">
    <source>
        <dbReference type="EMBL" id="CAD7231659.1"/>
    </source>
</evidence>
<dbReference type="AlphaFoldDB" id="A0A7R8WMD8"/>
<accession>A0A7R8WMD8</accession>
<organism evidence="1">
    <name type="scientific">Cyprideis torosa</name>
    <dbReference type="NCBI Taxonomy" id="163714"/>
    <lineage>
        <taxon>Eukaryota</taxon>
        <taxon>Metazoa</taxon>
        <taxon>Ecdysozoa</taxon>
        <taxon>Arthropoda</taxon>
        <taxon>Crustacea</taxon>
        <taxon>Oligostraca</taxon>
        <taxon>Ostracoda</taxon>
        <taxon>Podocopa</taxon>
        <taxon>Podocopida</taxon>
        <taxon>Cytherocopina</taxon>
        <taxon>Cytheroidea</taxon>
        <taxon>Cytherideidae</taxon>
        <taxon>Cyprideis</taxon>
    </lineage>
</organism>
<reference evidence="1" key="1">
    <citation type="submission" date="2020-11" db="EMBL/GenBank/DDBJ databases">
        <authorList>
            <person name="Tran Van P."/>
        </authorList>
    </citation>
    <scope>NUCLEOTIDE SEQUENCE</scope>
</reference>
<feature type="non-terminal residue" evidence="1">
    <location>
        <position position="1"/>
    </location>
</feature>
<name>A0A7R8WMD8_9CRUS</name>
<proteinExistence type="predicted"/>
<gene>
    <name evidence="1" type="ORF">CTOB1V02_LOCUS9505</name>
</gene>
<protein>
    <submittedName>
        <fullName evidence="1">Uncharacterized protein</fullName>
    </submittedName>
</protein>